<evidence type="ECO:0000313" key="12">
    <source>
        <dbReference type="EMBL" id="CAF4533230.1"/>
    </source>
</evidence>
<dbReference type="PROSITE" id="PS51996">
    <property type="entry name" value="TR_MART"/>
    <property type="match status" value="1"/>
</dbReference>
<evidence type="ECO:0000256" key="7">
    <source>
        <dbReference type="SAM" id="MobiDB-lite"/>
    </source>
</evidence>
<keyword evidence="3 6" id="KW-0808">Transferase</keyword>
<name>A0A817T9Q6_9BILA</name>
<reference evidence="9" key="1">
    <citation type="submission" date="2021-02" db="EMBL/GenBank/DDBJ databases">
        <authorList>
            <person name="Nowell W R."/>
        </authorList>
    </citation>
    <scope>NUCLEOTIDE SEQUENCE</scope>
</reference>
<keyword evidence="6" id="KW-0520">NAD</keyword>
<evidence type="ECO:0000313" key="11">
    <source>
        <dbReference type="EMBL" id="CAF4501843.1"/>
    </source>
</evidence>
<dbReference type="GO" id="GO:0016779">
    <property type="term" value="F:nucleotidyltransferase activity"/>
    <property type="evidence" value="ECO:0007669"/>
    <property type="project" value="UniProtKB-KW"/>
</dbReference>
<dbReference type="Pfam" id="PF01129">
    <property type="entry name" value="ART"/>
    <property type="match status" value="1"/>
</dbReference>
<feature type="transmembrane region" description="Helical" evidence="8">
    <location>
        <begin position="301"/>
        <end position="325"/>
    </location>
</feature>
<evidence type="ECO:0000313" key="15">
    <source>
        <dbReference type="Proteomes" id="UP000663825"/>
    </source>
</evidence>
<keyword evidence="2 6" id="KW-0328">Glycosyltransferase</keyword>
<dbReference type="EMBL" id="CAJNXB010003487">
    <property type="protein sequence ID" value="CAF3316377.1"/>
    <property type="molecule type" value="Genomic_DNA"/>
</dbReference>
<dbReference type="Gene3D" id="3.90.176.10">
    <property type="entry name" value="Toxin ADP-ribosyltransferase, Chain A, domain 1"/>
    <property type="match status" value="1"/>
</dbReference>
<evidence type="ECO:0000313" key="10">
    <source>
        <dbReference type="EMBL" id="CAF3507143.1"/>
    </source>
</evidence>
<dbReference type="Proteomes" id="UP000663838">
    <property type="component" value="Unassembled WGS sequence"/>
</dbReference>
<evidence type="ECO:0000256" key="1">
    <source>
        <dbReference type="ARBA" id="ARBA00009558"/>
    </source>
</evidence>
<dbReference type="Proteomes" id="UP000663851">
    <property type="component" value="Unassembled WGS sequence"/>
</dbReference>
<evidence type="ECO:0000313" key="13">
    <source>
        <dbReference type="EMBL" id="CAF4856882.1"/>
    </source>
</evidence>
<accession>A0A817T9Q6</accession>
<keyword evidence="6" id="KW-0521">NADP</keyword>
<keyword evidence="8" id="KW-0812">Transmembrane</keyword>
<evidence type="ECO:0000256" key="2">
    <source>
        <dbReference type="ARBA" id="ARBA00022676"/>
    </source>
</evidence>
<dbReference type="EC" id="2.4.2.31" evidence="6"/>
<dbReference type="EMBL" id="CAJOBO010004923">
    <property type="protein sequence ID" value="CAF4533230.1"/>
    <property type="molecule type" value="Genomic_DNA"/>
</dbReference>
<keyword evidence="4" id="KW-0548">Nucleotidyltransferase</keyword>
<dbReference type="InterPro" id="IPR000768">
    <property type="entry name" value="ART"/>
</dbReference>
<dbReference type="EMBL" id="CAJOBP010006834">
    <property type="protein sequence ID" value="CAF4501843.1"/>
    <property type="molecule type" value="Genomic_DNA"/>
</dbReference>
<evidence type="ECO:0000256" key="6">
    <source>
        <dbReference type="RuleBase" id="RU361228"/>
    </source>
</evidence>
<dbReference type="GO" id="GO:0106274">
    <property type="term" value="F:NAD+-protein-arginine ADP-ribosyltransferase activity"/>
    <property type="evidence" value="ECO:0007669"/>
    <property type="project" value="UniProtKB-EC"/>
</dbReference>
<evidence type="ECO:0000256" key="4">
    <source>
        <dbReference type="ARBA" id="ARBA00022695"/>
    </source>
</evidence>
<organism evidence="9 15">
    <name type="scientific">Rotaria socialis</name>
    <dbReference type="NCBI Taxonomy" id="392032"/>
    <lineage>
        <taxon>Eukaryota</taxon>
        <taxon>Metazoa</taxon>
        <taxon>Spiralia</taxon>
        <taxon>Gnathifera</taxon>
        <taxon>Rotifera</taxon>
        <taxon>Eurotatoria</taxon>
        <taxon>Bdelloidea</taxon>
        <taxon>Philodinida</taxon>
        <taxon>Philodinidae</taxon>
        <taxon>Rotaria</taxon>
    </lineage>
</organism>
<dbReference type="Proteomes" id="UP000663873">
    <property type="component" value="Unassembled WGS sequence"/>
</dbReference>
<dbReference type="SUPFAM" id="SSF56399">
    <property type="entry name" value="ADP-ribosylation"/>
    <property type="match status" value="1"/>
</dbReference>
<dbReference type="Proteomes" id="UP000663825">
    <property type="component" value="Unassembled WGS sequence"/>
</dbReference>
<sequence length="360" mass="40394">MYSNINSENNVQLRFMNIEKPMTRRLTPLGGYAHLPLVTLEEAVGHLDLVVPKIQHMAYIAKEYAANLNDELSIDQSAAIVLYTLEWLPHETSFFFILNKTLRLENRNALTPWLHYLKLLFTALWHLPTKKGTVYRGTRDLQTIFRKGQRITWWCFTSCTTVADTLQSDQLCGTSGNRTIFNIDCYSAKDIKHHSYFKSENEVLLLPGTEFIVVAVLDLGHGLTNVQMKEIEPKFPNRELIYVSKAKVIAPNPSISMSSRQPTPAPISNRKNSSSSQISNPGEQPKNAWFNDSDKPKHATAVIILVTITSLIALGISLMAIIVGARGQYECNIQSWIPKWLIGLGVSGLVCTIALIIIVS</sequence>
<dbReference type="EMBL" id="CAJOBS010004783">
    <property type="protein sequence ID" value="CAF4887885.1"/>
    <property type="molecule type" value="Genomic_DNA"/>
</dbReference>
<evidence type="ECO:0000313" key="9">
    <source>
        <dbReference type="EMBL" id="CAF3316377.1"/>
    </source>
</evidence>
<evidence type="ECO:0000256" key="5">
    <source>
        <dbReference type="ARBA" id="ARBA00047597"/>
    </source>
</evidence>
<comment type="similarity">
    <text evidence="1 6">Belongs to the Arg-specific ADP-ribosyltransferase family.</text>
</comment>
<evidence type="ECO:0000313" key="16">
    <source>
        <dbReference type="Proteomes" id="UP000663873"/>
    </source>
</evidence>
<dbReference type="EMBL" id="CAJNYT010002945">
    <property type="protein sequence ID" value="CAF3507143.1"/>
    <property type="molecule type" value="Genomic_DNA"/>
</dbReference>
<evidence type="ECO:0000313" key="14">
    <source>
        <dbReference type="EMBL" id="CAF4887885.1"/>
    </source>
</evidence>
<keyword evidence="16" id="KW-1185">Reference proteome</keyword>
<dbReference type="EMBL" id="CAJOBR010007094">
    <property type="protein sequence ID" value="CAF4856882.1"/>
    <property type="molecule type" value="Genomic_DNA"/>
</dbReference>
<comment type="caution">
    <text evidence="9">The sequence shown here is derived from an EMBL/GenBank/DDBJ whole genome shotgun (WGS) entry which is preliminary data.</text>
</comment>
<feature type="compositionally biased region" description="Polar residues" evidence="7">
    <location>
        <begin position="253"/>
        <end position="262"/>
    </location>
</feature>
<dbReference type="Proteomes" id="UP000663872">
    <property type="component" value="Unassembled WGS sequence"/>
</dbReference>
<feature type="region of interest" description="Disordered" evidence="7">
    <location>
        <begin position="253"/>
        <end position="291"/>
    </location>
</feature>
<feature type="compositionally biased region" description="Low complexity" evidence="7">
    <location>
        <begin position="268"/>
        <end position="280"/>
    </location>
</feature>
<evidence type="ECO:0000256" key="8">
    <source>
        <dbReference type="SAM" id="Phobius"/>
    </source>
</evidence>
<dbReference type="Proteomes" id="UP000663848">
    <property type="component" value="Unassembled WGS sequence"/>
</dbReference>
<feature type="transmembrane region" description="Helical" evidence="8">
    <location>
        <begin position="337"/>
        <end position="359"/>
    </location>
</feature>
<dbReference type="AlphaFoldDB" id="A0A817T9Q6"/>
<proteinExistence type="inferred from homology"/>
<comment type="catalytic activity">
    <reaction evidence="5 6">
        <text>L-arginyl-[protein] + NAD(+) = N(omega)-(ADP-D-ribosyl)-L-arginyl-[protein] + nicotinamide + H(+)</text>
        <dbReference type="Rhea" id="RHEA:19149"/>
        <dbReference type="Rhea" id="RHEA-COMP:10532"/>
        <dbReference type="Rhea" id="RHEA-COMP:15087"/>
        <dbReference type="ChEBI" id="CHEBI:15378"/>
        <dbReference type="ChEBI" id="CHEBI:17154"/>
        <dbReference type="ChEBI" id="CHEBI:29965"/>
        <dbReference type="ChEBI" id="CHEBI:57540"/>
        <dbReference type="ChEBI" id="CHEBI:142554"/>
        <dbReference type="EC" id="2.4.2.31"/>
    </reaction>
</comment>
<dbReference type="OrthoDB" id="423533at2759"/>
<evidence type="ECO:0000256" key="3">
    <source>
        <dbReference type="ARBA" id="ARBA00022679"/>
    </source>
</evidence>
<keyword evidence="8" id="KW-0472">Membrane</keyword>
<gene>
    <name evidence="10" type="ORF">GRG538_LOCUS17963</name>
    <name evidence="12" type="ORF">HFQ381_LOCUS29859</name>
    <name evidence="13" type="ORF">QYT958_LOCUS27609</name>
    <name evidence="9" type="ORF">TIS948_LOCUS19760</name>
    <name evidence="14" type="ORF">TOA249_LOCUS29770</name>
    <name evidence="11" type="ORF">UJA718_LOCUS26381</name>
</gene>
<protein>
    <recommendedName>
        <fullName evidence="6">NAD(P)(+)--arginine ADP-ribosyltransferase</fullName>
        <ecNumber evidence="6">2.4.2.31</ecNumber>
    </recommendedName>
    <alternativeName>
        <fullName evidence="6">Mono(ADP-ribosyl)transferase</fullName>
    </alternativeName>
</protein>
<keyword evidence="8" id="KW-1133">Transmembrane helix</keyword>